<protein>
    <recommendedName>
        <fullName evidence="8">Acetolactate synthase small subunit</fullName>
        <shortName evidence="8">AHAS</shortName>
        <shortName evidence="8">ALS</shortName>
        <ecNumber evidence="8">2.2.1.6</ecNumber>
    </recommendedName>
    <alternativeName>
        <fullName evidence="8">Acetohydroxy-acid synthase small subunit</fullName>
    </alternativeName>
</protein>
<dbReference type="OrthoDB" id="9787365at2"/>
<dbReference type="PROSITE" id="PS51671">
    <property type="entry name" value="ACT"/>
    <property type="match status" value="1"/>
</dbReference>
<dbReference type="InterPro" id="IPR002912">
    <property type="entry name" value="ACT_dom"/>
</dbReference>
<keyword evidence="5 8" id="KW-0028">Amino-acid biosynthesis</keyword>
<dbReference type="InterPro" id="IPR027271">
    <property type="entry name" value="Acetolactate_synth/TF_NikR_C"/>
</dbReference>
<dbReference type="InterPro" id="IPR054480">
    <property type="entry name" value="AHAS_small-like_ACT"/>
</dbReference>
<dbReference type="GO" id="GO:1990610">
    <property type="term" value="F:acetolactate synthase regulator activity"/>
    <property type="evidence" value="ECO:0007669"/>
    <property type="project" value="UniProtKB-UniRule"/>
</dbReference>
<dbReference type="UniPathway" id="UPA00047">
    <property type="reaction ID" value="UER00055"/>
</dbReference>
<evidence type="ECO:0000259" key="9">
    <source>
        <dbReference type="PROSITE" id="PS51671"/>
    </source>
</evidence>
<sequence>MDKKQRRVLVLFVDNSSGVLNRITLLFSQKGFNIETITCSVTCVPSISRMTIVTEGDDTQISHIIKQTYKLIEVHSVHLIDHTNSIIRDLLLVKIEIDDSNRRKACDITNAHSGVILDIGKKSMIVEITASVTVIDGYLEALKDFNILELSRTGVTSIQLGDEVPDMNIINNFEF</sequence>
<dbReference type="Proteomes" id="UP000043763">
    <property type="component" value="Unassembled WGS sequence"/>
</dbReference>
<dbReference type="AlphaFoldDB" id="A0A0G4K8R9"/>
<dbReference type="PANTHER" id="PTHR30239">
    <property type="entry name" value="ACETOLACTATE SYNTHASE SMALL SUBUNIT"/>
    <property type="match status" value="1"/>
</dbReference>
<comment type="function">
    <text evidence="8">Catalyzes the conversion of 2 pyruvate molecules into acetolactate in the first common step of the biosynthetic pathway of the branched-amino acids such as leucine, isoleucine, and valine.</text>
</comment>
<evidence type="ECO:0000256" key="7">
    <source>
        <dbReference type="ARBA" id="ARBA00048670"/>
    </source>
</evidence>
<comment type="pathway">
    <text evidence="2 8">Amino-acid biosynthesis; L-valine biosynthesis; L-valine from pyruvate: step 1/4.</text>
</comment>
<organism evidence="10 11">
    <name type="scientific">Brachyspira suanatina</name>
    <dbReference type="NCBI Taxonomy" id="381802"/>
    <lineage>
        <taxon>Bacteria</taxon>
        <taxon>Pseudomonadati</taxon>
        <taxon>Spirochaetota</taxon>
        <taxon>Spirochaetia</taxon>
        <taxon>Brachyspirales</taxon>
        <taxon>Brachyspiraceae</taxon>
        <taxon>Brachyspira</taxon>
    </lineage>
</organism>
<proteinExistence type="inferred from homology"/>
<dbReference type="EMBL" id="CVLB01000001">
    <property type="protein sequence ID" value="CRF33976.1"/>
    <property type="molecule type" value="Genomic_DNA"/>
</dbReference>
<dbReference type="Pfam" id="PF22629">
    <property type="entry name" value="ACT_AHAS_ss"/>
    <property type="match status" value="1"/>
</dbReference>
<dbReference type="SUPFAM" id="SSF55021">
    <property type="entry name" value="ACT-like"/>
    <property type="match status" value="2"/>
</dbReference>
<dbReference type="Gene3D" id="3.30.70.260">
    <property type="match status" value="1"/>
</dbReference>
<accession>A0A0G4K8R9</accession>
<dbReference type="EC" id="2.2.1.6" evidence="8"/>
<dbReference type="GO" id="GO:0009097">
    <property type="term" value="P:isoleucine biosynthetic process"/>
    <property type="evidence" value="ECO:0007669"/>
    <property type="project" value="UniProtKB-UniRule"/>
</dbReference>
<dbReference type="InterPro" id="IPR004789">
    <property type="entry name" value="Acetalactate_synth_ssu"/>
</dbReference>
<dbReference type="NCBIfam" id="TIGR00119">
    <property type="entry name" value="acolac_sm"/>
    <property type="match status" value="1"/>
</dbReference>
<dbReference type="PANTHER" id="PTHR30239:SF0">
    <property type="entry name" value="ACETOLACTATE SYNTHASE SMALL SUBUNIT 1, CHLOROPLASTIC"/>
    <property type="match status" value="1"/>
</dbReference>
<gene>
    <name evidence="10" type="ORF">BRSU_1793</name>
</gene>
<dbReference type="Pfam" id="PF10369">
    <property type="entry name" value="ALS_ss_C"/>
    <property type="match status" value="1"/>
</dbReference>
<evidence type="ECO:0000256" key="8">
    <source>
        <dbReference type="RuleBase" id="RU368092"/>
    </source>
</evidence>
<dbReference type="InterPro" id="IPR045865">
    <property type="entry name" value="ACT-like_dom_sf"/>
</dbReference>
<dbReference type="NCBIfam" id="NF008864">
    <property type="entry name" value="PRK11895.1"/>
    <property type="match status" value="1"/>
</dbReference>
<dbReference type="GO" id="GO:0005829">
    <property type="term" value="C:cytosol"/>
    <property type="evidence" value="ECO:0007669"/>
    <property type="project" value="TreeGrafter"/>
</dbReference>
<evidence type="ECO:0000256" key="1">
    <source>
        <dbReference type="ARBA" id="ARBA00004974"/>
    </source>
</evidence>
<evidence type="ECO:0000313" key="11">
    <source>
        <dbReference type="Proteomes" id="UP000043763"/>
    </source>
</evidence>
<evidence type="ECO:0000256" key="4">
    <source>
        <dbReference type="ARBA" id="ARBA00011744"/>
    </source>
</evidence>
<keyword evidence="6 8" id="KW-0100">Branched-chain amino acid biosynthesis</keyword>
<evidence type="ECO:0000313" key="10">
    <source>
        <dbReference type="EMBL" id="CRF33976.1"/>
    </source>
</evidence>
<dbReference type="UniPathway" id="UPA00049">
    <property type="reaction ID" value="UER00059"/>
</dbReference>
<evidence type="ECO:0000256" key="3">
    <source>
        <dbReference type="ARBA" id="ARBA00006341"/>
    </source>
</evidence>
<keyword evidence="8" id="KW-0808">Transferase</keyword>
<name>A0A0G4K8R9_9SPIR</name>
<dbReference type="InterPro" id="IPR039557">
    <property type="entry name" value="AHAS_ACT"/>
</dbReference>
<dbReference type="GeneID" id="44970593"/>
<dbReference type="GO" id="GO:0009099">
    <property type="term" value="P:L-valine biosynthetic process"/>
    <property type="evidence" value="ECO:0007669"/>
    <property type="project" value="UniProtKB-UniRule"/>
</dbReference>
<dbReference type="CDD" id="cd04878">
    <property type="entry name" value="ACT_AHAS"/>
    <property type="match status" value="1"/>
</dbReference>
<evidence type="ECO:0000256" key="2">
    <source>
        <dbReference type="ARBA" id="ARBA00005025"/>
    </source>
</evidence>
<evidence type="ECO:0000256" key="5">
    <source>
        <dbReference type="ARBA" id="ARBA00022605"/>
    </source>
</evidence>
<dbReference type="RefSeq" id="WP_014488511.1">
    <property type="nucleotide sequence ID" value="NZ_CVLB01000001.1"/>
</dbReference>
<evidence type="ECO:0000256" key="6">
    <source>
        <dbReference type="ARBA" id="ARBA00023304"/>
    </source>
</evidence>
<feature type="domain" description="ACT" evidence="9">
    <location>
        <begin position="8"/>
        <end position="82"/>
    </location>
</feature>
<comment type="similarity">
    <text evidence="3 8">Belongs to the acetolactate synthase small subunit family.</text>
</comment>
<keyword evidence="11" id="KW-1185">Reference proteome</keyword>
<reference evidence="11" key="1">
    <citation type="submission" date="2015-04" db="EMBL/GenBank/DDBJ databases">
        <authorList>
            <person name="Mushtaq Mamoona"/>
        </authorList>
    </citation>
    <scope>NUCLEOTIDE SEQUENCE [LARGE SCALE GENOMIC DNA]</scope>
    <source>
        <strain evidence="11">AN4859/03</strain>
    </source>
</reference>
<dbReference type="Gene3D" id="3.30.70.1150">
    <property type="entry name" value="ACT-like. Chain A, domain 2"/>
    <property type="match status" value="1"/>
</dbReference>
<comment type="pathway">
    <text evidence="1 8">Amino-acid biosynthesis; L-isoleucine biosynthesis; L-isoleucine from 2-oxobutanoate: step 1/4.</text>
</comment>
<comment type="subunit">
    <text evidence="4 8">Dimer of large and small chains.</text>
</comment>
<dbReference type="InterPro" id="IPR019455">
    <property type="entry name" value="Acetolactate_synth_ssu_C"/>
</dbReference>
<dbReference type="GO" id="GO:0003984">
    <property type="term" value="F:acetolactate synthase activity"/>
    <property type="evidence" value="ECO:0007669"/>
    <property type="project" value="UniProtKB-UniRule"/>
</dbReference>
<comment type="catalytic activity">
    <reaction evidence="7 8">
        <text>2 pyruvate + H(+) = (2S)-2-acetolactate + CO2</text>
        <dbReference type="Rhea" id="RHEA:25249"/>
        <dbReference type="ChEBI" id="CHEBI:15361"/>
        <dbReference type="ChEBI" id="CHEBI:15378"/>
        <dbReference type="ChEBI" id="CHEBI:16526"/>
        <dbReference type="ChEBI" id="CHEBI:58476"/>
        <dbReference type="EC" id="2.2.1.6"/>
    </reaction>
</comment>